<evidence type="ECO:0000259" key="3">
    <source>
        <dbReference type="Pfam" id="PF11796"/>
    </source>
</evidence>
<name>A0ABV9DZU2_9ACTN</name>
<proteinExistence type="predicted"/>
<dbReference type="InterPro" id="IPR024465">
    <property type="entry name" value="DUF2399"/>
</dbReference>
<dbReference type="EMBL" id="JBHSFQ010000011">
    <property type="protein sequence ID" value="MFC4562858.1"/>
    <property type="molecule type" value="Genomic_DNA"/>
</dbReference>
<feature type="region of interest" description="Disordered" evidence="1">
    <location>
        <begin position="413"/>
        <end position="438"/>
    </location>
</feature>
<dbReference type="RefSeq" id="WP_378574408.1">
    <property type="nucleotide sequence ID" value="NZ_JBHSFQ010000011.1"/>
</dbReference>
<evidence type="ECO:0000256" key="1">
    <source>
        <dbReference type="SAM" id="MobiDB-lite"/>
    </source>
</evidence>
<dbReference type="InterPro" id="IPR013495">
    <property type="entry name" value="CHP02679"/>
</dbReference>
<evidence type="ECO:0000313" key="4">
    <source>
        <dbReference type="EMBL" id="MFC4562858.1"/>
    </source>
</evidence>
<evidence type="ECO:0000313" key="5">
    <source>
        <dbReference type="Proteomes" id="UP001595923"/>
    </source>
</evidence>
<reference evidence="5" key="1">
    <citation type="journal article" date="2019" name="Int. J. Syst. Evol. Microbiol.">
        <title>The Global Catalogue of Microorganisms (GCM) 10K type strain sequencing project: providing services to taxonomists for standard genome sequencing and annotation.</title>
        <authorList>
            <consortium name="The Broad Institute Genomics Platform"/>
            <consortium name="The Broad Institute Genome Sequencing Center for Infectious Disease"/>
            <person name="Wu L."/>
            <person name="Ma J."/>
        </authorList>
    </citation>
    <scope>NUCLEOTIDE SEQUENCE [LARGE SCALE GENOMIC DNA]</scope>
    <source>
        <strain evidence="5">XZYJ18</strain>
    </source>
</reference>
<gene>
    <name evidence="4" type="ORF">ACFO4E_13405</name>
</gene>
<dbReference type="InterPro" id="IPR024466">
    <property type="entry name" value="CHP02679_N"/>
</dbReference>
<protein>
    <submittedName>
        <fullName evidence="4">TIGR02679 family protein</fullName>
    </submittedName>
</protein>
<dbReference type="NCBIfam" id="TIGR02679">
    <property type="entry name" value="TIGR02679 family protein"/>
    <property type="match status" value="1"/>
</dbReference>
<organism evidence="4 5">
    <name type="scientific">Nocardiopsis mangrovi</name>
    <dbReference type="NCBI Taxonomy" id="1179818"/>
    <lineage>
        <taxon>Bacteria</taxon>
        <taxon>Bacillati</taxon>
        <taxon>Actinomycetota</taxon>
        <taxon>Actinomycetes</taxon>
        <taxon>Streptosporangiales</taxon>
        <taxon>Nocardiopsidaceae</taxon>
        <taxon>Nocardiopsis</taxon>
    </lineage>
</organism>
<feature type="domain" description="DUF2399" evidence="2">
    <location>
        <begin position="258"/>
        <end position="408"/>
    </location>
</feature>
<dbReference type="Pfam" id="PF09664">
    <property type="entry name" value="DUF2399"/>
    <property type="match status" value="1"/>
</dbReference>
<feature type="compositionally biased region" description="Polar residues" evidence="1">
    <location>
        <begin position="421"/>
        <end position="438"/>
    </location>
</feature>
<evidence type="ECO:0000259" key="2">
    <source>
        <dbReference type="Pfam" id="PF09664"/>
    </source>
</evidence>
<keyword evidence="5" id="KW-1185">Reference proteome</keyword>
<feature type="domain" description="Conserved hypothetical protein CHP02679 N terminus" evidence="3">
    <location>
        <begin position="37"/>
        <end position="236"/>
    </location>
</feature>
<dbReference type="Proteomes" id="UP001595923">
    <property type="component" value="Unassembled WGS sequence"/>
</dbReference>
<comment type="caution">
    <text evidence="4">The sequence shown here is derived from an EMBL/GenBank/DDBJ whole genome shotgun (WGS) entry which is preliminary data.</text>
</comment>
<dbReference type="Pfam" id="PF11796">
    <property type="entry name" value="DUF3323"/>
    <property type="match status" value="1"/>
</dbReference>
<accession>A0ABV9DZU2</accession>
<sequence>MNGPGRLENLDHLHDPGLLPLWRELHRKLSSGRPVRTVLLEGLDLRSQQALADLLGLSSYPGASVRVRLDRLDQALASSGLDTRAAVEALVAPIGDRAAERAKRAKDTDELWAWLAGHPVVTAEPALHAWADKVRADGAGGDHEAVRAMVDQALAIVAMLPLEDGLPLPALAQRATGDPHALDGTGRLPLLVLRALAALRDQPPPEDAEQRRALWAVFGVDCDAHSTNVLVLGLRPTADDPLSTTLRAWSAAGTAAIVTLDQLRSSPGPVVDARVIHVVENPSVLALAQRRFGPSCPPLVCVSGWPNSAAVALLRRLSSNGSELRYHGDFDGAGVRIAAYVMAKTGARPWRMATADYTVACAGPAPATRLSPGRITDAPWDPELAGAMREHAESVPEERVARLLLDDLAEAAAGRTEGRSRTQSHSLKTSAARSGGSQ</sequence>